<dbReference type="InterPro" id="IPR051346">
    <property type="entry name" value="OTU_Deubiquitinase"/>
</dbReference>
<evidence type="ECO:0000313" key="10">
    <source>
        <dbReference type="EMBL" id="KUJ24466.1"/>
    </source>
</evidence>
<dbReference type="Pfam" id="PF12340">
    <property type="entry name" value="DUF3638"/>
    <property type="match status" value="1"/>
</dbReference>
<feature type="domain" description="DUF3638" evidence="7">
    <location>
        <begin position="2057"/>
        <end position="2281"/>
    </location>
</feature>
<dbReference type="InterPro" id="IPR022099">
    <property type="entry name" value="DUF3638"/>
</dbReference>
<dbReference type="InParanoid" id="A0A194XWF6"/>
<dbReference type="RefSeq" id="XP_018078821.1">
    <property type="nucleotide sequence ID" value="XM_018212690.1"/>
</dbReference>
<evidence type="ECO:0000259" key="8">
    <source>
        <dbReference type="Pfam" id="PF12359"/>
    </source>
</evidence>
<dbReference type="GO" id="GO:0004843">
    <property type="term" value="F:cysteine-type deubiquitinase activity"/>
    <property type="evidence" value="ECO:0007669"/>
    <property type="project" value="UniProtKB-EC"/>
</dbReference>
<evidence type="ECO:0000259" key="9">
    <source>
        <dbReference type="Pfam" id="PF20255"/>
    </source>
</evidence>
<keyword evidence="3" id="KW-0645">Protease</keyword>
<keyword evidence="4" id="KW-0833">Ubl conjugation pathway</keyword>
<feature type="domain" description="DUF3645" evidence="8">
    <location>
        <begin position="2398"/>
        <end position="2430"/>
    </location>
</feature>
<proteinExistence type="predicted"/>
<dbReference type="PANTHER" id="PTHR13367:SF32">
    <property type="entry name" value="DUF6606 DOMAIN-CONTAINING PROTEIN"/>
    <property type="match status" value="1"/>
</dbReference>
<evidence type="ECO:0000256" key="1">
    <source>
        <dbReference type="ARBA" id="ARBA00000707"/>
    </source>
</evidence>
<name>A0A194XWF6_MOLSC</name>
<dbReference type="STRING" id="149040.A0A194XWF6"/>
<organism evidence="10 11">
    <name type="scientific">Mollisia scopiformis</name>
    <name type="common">Conifer needle endophyte fungus</name>
    <name type="synonym">Phialocephala scopiformis</name>
    <dbReference type="NCBI Taxonomy" id="149040"/>
    <lineage>
        <taxon>Eukaryota</taxon>
        <taxon>Fungi</taxon>
        <taxon>Dikarya</taxon>
        <taxon>Ascomycota</taxon>
        <taxon>Pezizomycotina</taxon>
        <taxon>Leotiomycetes</taxon>
        <taxon>Helotiales</taxon>
        <taxon>Mollisiaceae</taxon>
        <taxon>Mollisia</taxon>
    </lineage>
</organism>
<dbReference type="GeneID" id="28822416"/>
<accession>A0A194XWF6</accession>
<dbReference type="Proteomes" id="UP000070700">
    <property type="component" value="Unassembled WGS sequence"/>
</dbReference>
<reference evidence="10 11" key="1">
    <citation type="submission" date="2015-10" db="EMBL/GenBank/DDBJ databases">
        <title>Full genome of DAOMC 229536 Phialocephala scopiformis, a fungal endophyte of spruce producing the potent anti-insectan compound rugulosin.</title>
        <authorList>
            <consortium name="DOE Joint Genome Institute"/>
            <person name="Walker A.K."/>
            <person name="Frasz S.L."/>
            <person name="Seifert K.A."/>
            <person name="Miller J.D."/>
            <person name="Mondo S.J."/>
            <person name="Labutti K."/>
            <person name="Lipzen A."/>
            <person name="Dockter R."/>
            <person name="Kennedy M."/>
            <person name="Grigoriev I.V."/>
            <person name="Spatafora J.W."/>
        </authorList>
    </citation>
    <scope>NUCLEOTIDE SEQUENCE [LARGE SCALE GENOMIC DNA]</scope>
    <source>
        <strain evidence="10 11">CBS 120377</strain>
    </source>
</reference>
<dbReference type="PANTHER" id="PTHR13367">
    <property type="entry name" value="UBIQUITIN THIOESTERASE"/>
    <property type="match status" value="1"/>
</dbReference>
<dbReference type="OrthoDB" id="3182339at2759"/>
<dbReference type="InterPro" id="IPR046541">
    <property type="entry name" value="DUF6606"/>
</dbReference>
<dbReference type="InterPro" id="IPR022105">
    <property type="entry name" value="DUF3645"/>
</dbReference>
<keyword evidence="5" id="KW-0378">Hydrolase</keyword>
<comment type="catalytic activity">
    <reaction evidence="1">
        <text>Thiol-dependent hydrolysis of ester, thioester, amide, peptide and isopeptide bonds formed by the C-terminal Gly of ubiquitin (a 76-residue protein attached to proteins as an intracellular targeting signal).</text>
        <dbReference type="EC" id="3.4.19.12"/>
    </reaction>
</comment>
<evidence type="ECO:0000256" key="6">
    <source>
        <dbReference type="ARBA" id="ARBA00022807"/>
    </source>
</evidence>
<feature type="domain" description="DUF6606" evidence="9">
    <location>
        <begin position="12"/>
        <end position="285"/>
    </location>
</feature>
<keyword evidence="6" id="KW-0788">Thiol protease</keyword>
<sequence>MAAATAPLYESLFNHLVLNPRPPGHQDSRIDIIERAIIERVRDATNKLCSLPDNAHFDALQSLRRSLDTCTRVNAGGRLTRAALLRAFQELDGKDMIIIHVGQQNAGLLVRRDLQNQKNVIFEAFEASPLSEEVLATKSALQWDFPGSAVALSFSDFQNPNFQEELATFFEKASTESIKRFAARTNKAGSFAFESRDTVDPALITQMLMTLLETMGTRVYPPILRKRVRDDVSWSEGGQLPWRRCPFWLVLRVAVERHLSLTLGGEVGRLHYKFLIILVLSRLLDESLLQIGHDHSTLLKTKVCRRLVKIGTDKENAKPIFQAEYERLFKALMMDLAKSTTFAENQIKLQWDSFKKRIQRPIQTLPKYADERHLVLTLPNSGVYLNQIALERPSFPSQPHSIYTLPMDFKKMRAATKAGTAFAEQYFRLSQLEADLQTKNSIQLSNSNNDEACLESSRAIAKYLHQVADAYKHNPEQMSMMILNVMETWMRMDQAAVKSFPLLKDFNPGFPSDILDVLQLTKCQDITRLFTIRTYLRERHALSNGSKTTIFVDPAKGCFAERYYNESDTGRLQSLHADIDIDAEDKRQNKEEQWRQKTAEFNLLVQRASEASCVYDTDEYGVRTHRRDCRKCILERKVARFNMLAHEHPLPADVVQAKVVVFELLCPGALATYRDTTWRILSTLALLSEPATQEPRVLLRDYSELVPYNKYMSSNFTLASTTKSFLTTHYAHPTFPVGLEDICLPNGLKLGYWDVHWKFWPGRVSQRPRFANHCQLTLPSNSPFAALNSSPVFAADAKGPTTYEVTAGQSKCPPGLNVHEYLSFQSLFSGKSRRWLQVLVELGSTNINFSTEASAALINFLTLQAGPASADNPLGTVHSVASDEDFCTRLLEQLDHRLDGISFNWRETNSMEMLITIGQWLFEFSADFRGGAADLLLKAREITSSWTRALRADLWNAKDAATLRSCSRYLFWAALLCRRTFSVHEDNRILLSSEGLTSYIHASITLQDNLVADPASLPTVLKNALMRDFKMAHRLRNILKSALLADQACLPAAITSIWPDMQGEQKRRFSNADFMPEQNQWWVQLIVGATSFSAQQTVHFHLLEGHLLVDHCPIGKLPPEWRQELVLQQLFGTESLQTYPSSMPGMTYMLARIMNNHQIHLGFRNGQMVVRAVYEQRVLELVPPHVFGTATRFDLPSSLLEQCVHWLDVTSGIIEIRPSAHMWKSKEINWQVNIRTRVAQRRNAGRVSRLVDPHSPLFYRVAQTFDFFEERRHLTVFQPEQGRLTVELRRLALSFSVNSRNLLESPQLKAEVDLNQDAGTWYGLDSKLVLREVVINHDPITRYITSTPQRQRIILVPMGQMMYTRNGQHVKVRVENNADYARYIINDVLKRLECPAEPRLLYLKAQLHAYTSSFMPDPLTGRTGTEEAMHCLRSGYCQPWSPITVGPHRALIYIAHLTPRREYYPKELKVMQTTSWDAQLTTGIQHDGFRTIINEILAKSDELSTFSSEKIELQALEPKGDQHLTLRGLARRQLYQRSDYWIEPVSIQDQKYQSRDRWRPSHSRANVSECVNLLCTWPASFPTTSDLAGLLQGWTIIGGHTGRFEKILLSDVLNVELGAEWGSLVNLCRDSSTSEMYKLMFLFACMAFRHDANMDALKVLIAFVVFSELKVLAPPKWPVYTQFRQNQVPRVDYLVQLMKPHLVPYPGDERSTFQLILSHKQRKKFEALELAHEKKRESDAKSIAELLLKQWPCAEPQFKGFSEPVLVDVEQALVTIRPEWLRLFQNLELSDFISWVQRILNMHRTQLAHSYPLPVDDNIDAPVFPVQTHKTEFPSLQNLLCQSTIRSRHGADFSGPRGKQNLFASSRPLQELRHHNAGPAKTSDKSAMLQVSKNQPYKESQELSDLDRIITLASRSRSMVEQQYANDLSESLKALRAMYQLHPPQQQHLTPASNLQQQMAQAVQHIQTHLGDLQQSFEQGYPAQWLQLGGLWPVTAPSALLESLRSTATVAFGSGMRETIIQYALAITSVQRLRRIDEAYQKSNNQRMSEEQQNVGHDNWNPSDRPDWLLLEIDANILIRAGQVDVAMATISPNSRSNSVLQMNMGQGKTSCIIPMAAAVLADGTNLHRIVVPKPLLLQTGQSMHARLGGLLGRELRHVPFSRKTPTKSSTIELFLKLNKDMQKSRGIMLTLPEHILSFMLSGLQRLSDGRTLEASSMIKVQNWLSQRCRDVLDECDNILALRTQLIYPSGSQKTVDGHPHRWEVAEALLSQVNGHLHNLQRAYPRSIEVIPRGQGGFPVLFFLRKDVEDELIYRLVDDVYHGRTTILPVECTKQDRASIKAFISQAKVEPEVLQSISAMFPEKPAFRRVVYLLRGLLVHRILLMSLKKRWNVQYGLHPNRDPIAVPYHAKGTPSDQAEWGHPDVAILFTCLAFYYDGLNLSHLRQALEHVLKSDDPSQVYDRFVYASKLPDSLREWSAINVDDDAQLKEVWQHLRYNVVVVDYFLNNFVFPKHAKQFQVKLQASGWDIPLFQAQGGHGASSSSRQPLTTGFSGTNDWKRMLPLTINQHDLDGLSHTNAEVLTYLLHPRNRKYILAANSQGRHVSEQLLLHMITKERIRVLIDAGAQILEMDNLSLVKAWLDIYEDAPAAVFFDKGNKPIVLYRQGHQVPLLATPFADDLSSVLVYLDEAHTRGTDLKMPSDARGALTLGLGQTKDATVQAAMRLRQLGTTQSITFFAPPEVHHSILDLRKKGDGDKIDSFDVICWLIEQTCSGIEQLQPLFFSQGNDFCRRTQAVLDNPKFLTDEDDRESCLQSLRQVEQQTLEQLYGPNTKAKSVTTSDNQSSTIAAFAKELKQRRKGFKDTGNAVHGSALQEVEQEREVAYEVEAVREVQKPVHYNPYGFPGLHRDIISFATTGRMAADSAAYMPAFASIKMFALGKKHPINLDATSNRLYITKEFTRTVNVPTARIYDQFQRPVNWILWSPVSEIAMIVIPEEAELLLRIVKDSPSRATYLLTYAAPITRKMLHFNDLKYYTVPALPADWEAPMWLRIELGIFAGRLYFDYQEYTHVLNFLGVKDESGKLEEAEVDDIGDETDVGDDDDLGDEDEVHSNVSTKELPIVAPVERKIITRRPLAFMAEWLSVRRKGQDISETPMGFICAGKQLLESHPFFLRADYEHTRRGVSTVKIGSGNVEDEDEEEEKEMCVDNVYENVYREEDTFDDAELQEVEVKKDEEQK</sequence>
<evidence type="ECO:0000256" key="2">
    <source>
        <dbReference type="ARBA" id="ARBA00012759"/>
    </source>
</evidence>
<protein>
    <recommendedName>
        <fullName evidence="2">ubiquitinyl hydrolase 1</fullName>
        <ecNumber evidence="2">3.4.19.12</ecNumber>
    </recommendedName>
</protein>
<gene>
    <name evidence="10" type="ORF">LY89DRAFT_663197</name>
</gene>
<evidence type="ECO:0000256" key="5">
    <source>
        <dbReference type="ARBA" id="ARBA00022801"/>
    </source>
</evidence>
<evidence type="ECO:0000256" key="4">
    <source>
        <dbReference type="ARBA" id="ARBA00022786"/>
    </source>
</evidence>
<dbReference type="Pfam" id="PF20255">
    <property type="entry name" value="DUF6606"/>
    <property type="match status" value="1"/>
</dbReference>
<evidence type="ECO:0000259" key="7">
    <source>
        <dbReference type="Pfam" id="PF12340"/>
    </source>
</evidence>
<dbReference type="EMBL" id="KQ947404">
    <property type="protein sequence ID" value="KUJ24466.1"/>
    <property type="molecule type" value="Genomic_DNA"/>
</dbReference>
<evidence type="ECO:0000313" key="11">
    <source>
        <dbReference type="Proteomes" id="UP000070700"/>
    </source>
</evidence>
<dbReference type="Pfam" id="PF12359">
    <property type="entry name" value="DUF3645"/>
    <property type="match status" value="1"/>
</dbReference>
<keyword evidence="11" id="KW-1185">Reference proteome</keyword>
<dbReference type="KEGG" id="psco:LY89DRAFT_663197"/>
<dbReference type="EC" id="3.4.19.12" evidence="2"/>
<evidence type="ECO:0000256" key="3">
    <source>
        <dbReference type="ARBA" id="ARBA00022670"/>
    </source>
</evidence>
<dbReference type="GO" id="GO:0006508">
    <property type="term" value="P:proteolysis"/>
    <property type="evidence" value="ECO:0007669"/>
    <property type="project" value="UniProtKB-KW"/>
</dbReference>